<dbReference type="Proteomes" id="UP000320496">
    <property type="component" value="Chromosome"/>
</dbReference>
<dbReference type="InterPro" id="IPR010921">
    <property type="entry name" value="Trp_repressor/repl_initiator"/>
</dbReference>
<evidence type="ECO:0000256" key="6">
    <source>
        <dbReference type="ARBA" id="ARBA00023125"/>
    </source>
</evidence>
<gene>
    <name evidence="9" type="primary">dnaA_1</name>
    <name evidence="9" type="ORF">Mal4_00010</name>
</gene>
<dbReference type="PRINTS" id="PR00051">
    <property type="entry name" value="DNAA"/>
</dbReference>
<dbReference type="KEGG" id="mri:Mal4_00010"/>
<proteinExistence type="inferred from homology"/>
<evidence type="ECO:0000256" key="4">
    <source>
        <dbReference type="ARBA" id="ARBA00022840"/>
    </source>
</evidence>
<sequence>MSRITAENVLLRQDGHAFLVLRENLFAYTALMQPPADNPGCHTNPVTICGPPGVGKSLLVKSYVRDRIDQQPGIPVVHVSGAQFIADLAEAAAENRIPQWQRSHRSAGLFICEDLQSLATHDEAQQHLQAAIDEVDATGGQVVLTALRLPGEINGLSAKLVNRCHGGICATIDLPGPASRRKLLDHFLAEQQLILPEALVDELTREMAVAPRELRAIVQELAVATRGQPNIPEQLVRNVVNQRKEEYGVTLPDVARAVAKRFGVGLSALRSGRRLRSLVLPRQTAMLLARELTDARYAEIGEYFGGRNHSTVVHACQRIRELLETTPELASSVDQVRTQLVSRRIPAKC</sequence>
<dbReference type="GO" id="GO:0005524">
    <property type="term" value="F:ATP binding"/>
    <property type="evidence" value="ECO:0007669"/>
    <property type="project" value="UniProtKB-KW"/>
</dbReference>
<dbReference type="InterPro" id="IPR013317">
    <property type="entry name" value="DnaA_dom"/>
</dbReference>
<evidence type="ECO:0000256" key="1">
    <source>
        <dbReference type="ARBA" id="ARBA00022490"/>
    </source>
</evidence>
<keyword evidence="4" id="KW-0067">ATP-binding</keyword>
<evidence type="ECO:0000256" key="3">
    <source>
        <dbReference type="ARBA" id="ARBA00022741"/>
    </source>
</evidence>
<reference evidence="9 10" key="1">
    <citation type="submission" date="2019-02" db="EMBL/GenBank/DDBJ databases">
        <title>Deep-cultivation of Planctomycetes and their phenomic and genomic characterization uncovers novel biology.</title>
        <authorList>
            <person name="Wiegand S."/>
            <person name="Jogler M."/>
            <person name="Boedeker C."/>
            <person name="Pinto D."/>
            <person name="Vollmers J."/>
            <person name="Rivas-Marin E."/>
            <person name="Kohn T."/>
            <person name="Peeters S.H."/>
            <person name="Heuer A."/>
            <person name="Rast P."/>
            <person name="Oberbeckmann S."/>
            <person name="Bunk B."/>
            <person name="Jeske O."/>
            <person name="Meyerdierks A."/>
            <person name="Storesund J.E."/>
            <person name="Kallscheuer N."/>
            <person name="Luecker S."/>
            <person name="Lage O.M."/>
            <person name="Pohl T."/>
            <person name="Merkel B.J."/>
            <person name="Hornburger P."/>
            <person name="Mueller R.-W."/>
            <person name="Bruemmer F."/>
            <person name="Labrenz M."/>
            <person name="Spormann A.M."/>
            <person name="Op den Camp H."/>
            <person name="Overmann J."/>
            <person name="Amann R."/>
            <person name="Jetten M.S.M."/>
            <person name="Mascher T."/>
            <person name="Medema M.H."/>
            <person name="Devos D.P."/>
            <person name="Kaster A.-K."/>
            <person name="Ovreas L."/>
            <person name="Rohde M."/>
            <person name="Galperin M.Y."/>
            <person name="Jogler C."/>
        </authorList>
    </citation>
    <scope>NUCLEOTIDE SEQUENCE [LARGE SCALE GENOMIC DNA]</scope>
    <source>
        <strain evidence="9 10">Mal4</strain>
    </source>
</reference>
<accession>A0A517YZU7</accession>
<dbReference type="SUPFAM" id="SSF48295">
    <property type="entry name" value="TrpR-like"/>
    <property type="match status" value="1"/>
</dbReference>
<evidence type="ECO:0000259" key="8">
    <source>
        <dbReference type="SMART" id="SM00760"/>
    </source>
</evidence>
<dbReference type="PANTHER" id="PTHR30050">
    <property type="entry name" value="CHROMOSOMAL REPLICATION INITIATOR PROTEIN DNAA"/>
    <property type="match status" value="1"/>
</dbReference>
<dbReference type="PANTHER" id="PTHR30050:SF2">
    <property type="entry name" value="CHROMOSOMAL REPLICATION INITIATOR PROTEIN DNAA"/>
    <property type="match status" value="1"/>
</dbReference>
<dbReference type="Pfam" id="PF08299">
    <property type="entry name" value="Bac_DnaA_C"/>
    <property type="match status" value="1"/>
</dbReference>
<feature type="domain" description="Chromosomal replication initiator DnaA C-terminal" evidence="8">
    <location>
        <begin position="250"/>
        <end position="319"/>
    </location>
</feature>
<keyword evidence="10" id="KW-1185">Reference proteome</keyword>
<evidence type="ECO:0000313" key="9">
    <source>
        <dbReference type="EMBL" id="QDU35719.1"/>
    </source>
</evidence>
<protein>
    <submittedName>
        <fullName evidence="9">Chromosomal replication initiator protein DnaA</fullName>
    </submittedName>
</protein>
<keyword evidence="6" id="KW-0238">DNA-binding</keyword>
<dbReference type="CDD" id="cd06571">
    <property type="entry name" value="Bac_DnaA_C"/>
    <property type="match status" value="1"/>
</dbReference>
<dbReference type="SMART" id="SM00760">
    <property type="entry name" value="Bac_DnaA_C"/>
    <property type="match status" value="1"/>
</dbReference>
<dbReference type="InterPro" id="IPR020591">
    <property type="entry name" value="Chromosome_initiator_DnaA-like"/>
</dbReference>
<dbReference type="SUPFAM" id="SSF52540">
    <property type="entry name" value="P-loop containing nucleoside triphosphate hydrolases"/>
    <property type="match status" value="1"/>
</dbReference>
<keyword evidence="3" id="KW-0547">Nucleotide-binding</keyword>
<dbReference type="GO" id="GO:0008289">
    <property type="term" value="F:lipid binding"/>
    <property type="evidence" value="ECO:0007669"/>
    <property type="project" value="UniProtKB-KW"/>
</dbReference>
<keyword evidence="5" id="KW-0446">Lipid-binding</keyword>
<dbReference type="InterPro" id="IPR027417">
    <property type="entry name" value="P-loop_NTPase"/>
</dbReference>
<keyword evidence="2 7" id="KW-0235">DNA replication</keyword>
<evidence type="ECO:0000313" key="10">
    <source>
        <dbReference type="Proteomes" id="UP000320496"/>
    </source>
</evidence>
<dbReference type="GO" id="GO:0005886">
    <property type="term" value="C:plasma membrane"/>
    <property type="evidence" value="ECO:0007669"/>
    <property type="project" value="TreeGrafter"/>
</dbReference>
<keyword evidence="1" id="KW-0963">Cytoplasm</keyword>
<dbReference type="Pfam" id="PF00308">
    <property type="entry name" value="Bac_DnaA"/>
    <property type="match status" value="1"/>
</dbReference>
<dbReference type="GO" id="GO:0006275">
    <property type="term" value="P:regulation of DNA replication"/>
    <property type="evidence" value="ECO:0007669"/>
    <property type="project" value="InterPro"/>
</dbReference>
<dbReference type="InterPro" id="IPR018312">
    <property type="entry name" value="Chromosome_initiator_DnaA_CS"/>
</dbReference>
<evidence type="ECO:0000256" key="7">
    <source>
        <dbReference type="RuleBase" id="RU004227"/>
    </source>
</evidence>
<dbReference type="GO" id="GO:0003688">
    <property type="term" value="F:DNA replication origin binding"/>
    <property type="evidence" value="ECO:0007669"/>
    <property type="project" value="InterPro"/>
</dbReference>
<dbReference type="GO" id="GO:0006270">
    <property type="term" value="P:DNA replication initiation"/>
    <property type="evidence" value="ECO:0007669"/>
    <property type="project" value="InterPro"/>
</dbReference>
<organism evidence="9 10">
    <name type="scientific">Maioricimonas rarisocia</name>
    <dbReference type="NCBI Taxonomy" id="2528026"/>
    <lineage>
        <taxon>Bacteria</taxon>
        <taxon>Pseudomonadati</taxon>
        <taxon>Planctomycetota</taxon>
        <taxon>Planctomycetia</taxon>
        <taxon>Planctomycetales</taxon>
        <taxon>Planctomycetaceae</taxon>
        <taxon>Maioricimonas</taxon>
    </lineage>
</organism>
<name>A0A517YZU7_9PLAN</name>
<dbReference type="RefSeq" id="WP_197443937.1">
    <property type="nucleotide sequence ID" value="NZ_CP036275.1"/>
</dbReference>
<dbReference type="Gene3D" id="1.10.1750.10">
    <property type="match status" value="1"/>
</dbReference>
<dbReference type="AlphaFoldDB" id="A0A517YZU7"/>
<dbReference type="EMBL" id="CP036275">
    <property type="protein sequence ID" value="QDU35719.1"/>
    <property type="molecule type" value="Genomic_DNA"/>
</dbReference>
<evidence type="ECO:0000256" key="2">
    <source>
        <dbReference type="ARBA" id="ARBA00022705"/>
    </source>
</evidence>
<evidence type="ECO:0000256" key="5">
    <source>
        <dbReference type="ARBA" id="ARBA00023121"/>
    </source>
</evidence>
<comment type="similarity">
    <text evidence="7">Belongs to the DnaA family.</text>
</comment>
<dbReference type="PROSITE" id="PS01008">
    <property type="entry name" value="DNAA"/>
    <property type="match status" value="1"/>
</dbReference>
<dbReference type="Gene3D" id="3.40.50.300">
    <property type="entry name" value="P-loop containing nucleotide triphosphate hydrolases"/>
    <property type="match status" value="1"/>
</dbReference>
<dbReference type="InterPro" id="IPR013159">
    <property type="entry name" value="DnaA_C"/>
</dbReference>